<dbReference type="RefSeq" id="WP_010386085.1">
    <property type="nucleotide sequence ID" value="NZ_AHCD03000035.1"/>
</dbReference>
<evidence type="ECO:0000256" key="1">
    <source>
        <dbReference type="ARBA" id="ARBA00022529"/>
    </source>
</evidence>
<reference evidence="6 7" key="1">
    <citation type="journal article" date="2012" name="J. Bacteriol.">
        <title>Genome sequence of the cycloprodigiosin-producing bacterial strain Pseudoalteromonas rubra ATCC 29570(T).</title>
        <authorList>
            <person name="Xie B.B."/>
            <person name="Shu Y.L."/>
            <person name="Qin Q.L."/>
            <person name="Rong J.C."/>
            <person name="Zhang X.Y."/>
            <person name="Chen X.L."/>
            <person name="Zhou B.C."/>
            <person name="Zhang Y.Z."/>
        </authorList>
    </citation>
    <scope>NUCLEOTIDE SEQUENCE [LARGE SCALE GENOMIC DNA]</scope>
    <source>
        <strain evidence="6 7">DSM 6842</strain>
    </source>
</reference>
<dbReference type="EMBL" id="AHCD03000035">
    <property type="protein sequence ID" value="KAF7785735.1"/>
    <property type="molecule type" value="Genomic_DNA"/>
</dbReference>
<evidence type="ECO:0000256" key="4">
    <source>
        <dbReference type="SAM" id="Phobius"/>
    </source>
</evidence>
<evidence type="ECO:0000256" key="2">
    <source>
        <dbReference type="ARBA" id="ARBA00022638"/>
    </source>
</evidence>
<feature type="transmembrane region" description="Helical" evidence="4">
    <location>
        <begin position="189"/>
        <end position="207"/>
    </location>
</feature>
<dbReference type="AlphaFoldDB" id="A0A8T0C6W0"/>
<feature type="region of interest" description="Disordered" evidence="3">
    <location>
        <begin position="402"/>
        <end position="423"/>
    </location>
</feature>
<organism evidence="6 7">
    <name type="scientific">Pseudoalteromonas rubra</name>
    <dbReference type="NCBI Taxonomy" id="43658"/>
    <lineage>
        <taxon>Bacteria</taxon>
        <taxon>Pseudomonadati</taxon>
        <taxon>Pseudomonadota</taxon>
        <taxon>Gammaproteobacteria</taxon>
        <taxon>Alteromonadales</taxon>
        <taxon>Pseudoalteromonadaceae</taxon>
        <taxon>Pseudoalteromonas</taxon>
    </lineage>
</organism>
<dbReference type="Proteomes" id="UP000016480">
    <property type="component" value="Unassembled WGS sequence"/>
</dbReference>
<proteinExistence type="predicted"/>
<comment type="caution">
    <text evidence="6">The sequence shown here is derived from an EMBL/GenBank/DDBJ whole genome shotgun (WGS) entry which is preliminary data.</text>
</comment>
<feature type="region of interest" description="Disordered" evidence="3">
    <location>
        <begin position="278"/>
        <end position="299"/>
    </location>
</feature>
<dbReference type="CDD" id="cd16903">
    <property type="entry name" value="pesticin_lyz-like"/>
    <property type="match status" value="1"/>
</dbReference>
<dbReference type="Gene3D" id="1.10.530.40">
    <property type="match status" value="1"/>
</dbReference>
<keyword evidence="2" id="KW-0081">Bacteriolytic enzyme</keyword>
<sequence>MTNKFVESLLDELDAMVLYATGNGESVPSEVVVHVFHMQQKLAAMNSGSAANSEAGSDGFNEEELSRLSCHHAEMTVLIEPARPKSVALLKKDADNPTWLHFLGAVPLIRKLSVLAVIFLLLIIGTATSPTVNTDTLNSGLFKSSGLTLLLNQLFLLSCAGLGATFGCLHKLSEYIKVGTYDPKFDSSYWIRVVMGLIAGLIISELLPLNSISGEQVSGLEQFDKPVAALLGGFSADLIYRILNRFIELANQLFSGGRQSEGSEVAKMKQQIRKLNQVSEKTSSNVHRHNNRSYDFHNNEVDTSTFHPSGRGEIAGQNLSELVVSQPLAKPEQAVGIPVGAYMSDAVKSELEVTGASLVNREGGVRPEQEHATSLSSEASQSDNSILDQFSNNNGVELAKMSSQRLGSELSEPTSSTNTLNTPLVSGSALTYDAEGTEGGKFHSRKLHVPSNNSGLTLGRGFDMKARSSDKINSMLAMAGVSEQHSNVLSKASGLSGKEAQQFILDHNLTDFEISEQTQIKLFNATYEEMVADVQRICAKPDCVEAYGRVDWQHLDDKIKTVLIDLRYRGDYDSRSRKRVQQYIAENNLAQFRECIEDKVLWSGVPVDRFNRRVEFINS</sequence>
<feature type="compositionally biased region" description="Polar residues" evidence="3">
    <location>
        <begin position="372"/>
        <end position="389"/>
    </location>
</feature>
<dbReference type="GO" id="GO:0003796">
    <property type="term" value="F:lysozyme activity"/>
    <property type="evidence" value="ECO:0007669"/>
    <property type="project" value="InterPro"/>
</dbReference>
<feature type="transmembrane region" description="Helical" evidence="4">
    <location>
        <begin position="149"/>
        <end position="169"/>
    </location>
</feature>
<gene>
    <name evidence="6" type="ORF">PRUB_a0108</name>
</gene>
<evidence type="ECO:0000259" key="5">
    <source>
        <dbReference type="Pfam" id="PF16754"/>
    </source>
</evidence>
<keyword evidence="4" id="KW-0812">Transmembrane</keyword>
<evidence type="ECO:0000313" key="7">
    <source>
        <dbReference type="Proteomes" id="UP000016480"/>
    </source>
</evidence>
<dbReference type="GO" id="GO:0031640">
    <property type="term" value="P:killing of cells of another organism"/>
    <property type="evidence" value="ECO:0007669"/>
    <property type="project" value="UniProtKB-KW"/>
</dbReference>
<keyword evidence="1" id="KW-0929">Antimicrobial</keyword>
<keyword evidence="4" id="KW-0472">Membrane</keyword>
<dbReference type="GeneID" id="61357949"/>
<accession>A0A8T0C6W0</accession>
<dbReference type="Pfam" id="PF16754">
    <property type="entry name" value="Pesticin"/>
    <property type="match status" value="1"/>
</dbReference>
<dbReference type="InterPro" id="IPR023347">
    <property type="entry name" value="Lysozyme_dom_sf"/>
</dbReference>
<protein>
    <recommendedName>
        <fullName evidence="5">Pesticin C-terminal domain-containing protein</fullName>
    </recommendedName>
</protein>
<evidence type="ECO:0000313" key="6">
    <source>
        <dbReference type="EMBL" id="KAF7785735.1"/>
    </source>
</evidence>
<evidence type="ECO:0000256" key="3">
    <source>
        <dbReference type="SAM" id="MobiDB-lite"/>
    </source>
</evidence>
<name>A0A8T0C6W0_9GAMM</name>
<feature type="domain" description="Pesticin C-terminal" evidence="5">
    <location>
        <begin position="446"/>
        <end position="569"/>
    </location>
</feature>
<feature type="transmembrane region" description="Helical" evidence="4">
    <location>
        <begin position="112"/>
        <end position="129"/>
    </location>
</feature>
<dbReference type="GO" id="GO:0042742">
    <property type="term" value="P:defense response to bacterium"/>
    <property type="evidence" value="ECO:0007669"/>
    <property type="project" value="UniProtKB-KW"/>
</dbReference>
<dbReference type="InterPro" id="IPR031922">
    <property type="entry name" value="Pesticin_C"/>
</dbReference>
<feature type="region of interest" description="Disordered" evidence="3">
    <location>
        <begin position="358"/>
        <end position="389"/>
    </location>
</feature>
<keyword evidence="4" id="KW-1133">Transmembrane helix</keyword>